<feature type="domain" description="HTH cro/C1-type" evidence="1">
    <location>
        <begin position="22"/>
        <end position="62"/>
    </location>
</feature>
<evidence type="ECO:0000313" key="2">
    <source>
        <dbReference type="EMBL" id="CUO41783.1"/>
    </source>
</evidence>
<dbReference type="EMBL" id="CP103141">
    <property type="protein sequence ID" value="UVQ76692.1"/>
    <property type="molecule type" value="Genomic_DNA"/>
</dbReference>
<dbReference type="AlphaFoldDB" id="A0A174EUY8"/>
<evidence type="ECO:0000259" key="1">
    <source>
        <dbReference type="PROSITE" id="PS50943"/>
    </source>
</evidence>
<dbReference type="SMART" id="SM00530">
    <property type="entry name" value="HTH_XRE"/>
    <property type="match status" value="1"/>
</dbReference>
<keyword evidence="5" id="KW-1185">Reference proteome</keyword>
<dbReference type="GO" id="GO:0003677">
    <property type="term" value="F:DNA binding"/>
    <property type="evidence" value="ECO:0007669"/>
    <property type="project" value="InterPro"/>
</dbReference>
<gene>
    <name evidence="2" type="ORF">ERS852461_00232</name>
    <name evidence="3" type="ORF">NXY30_10115</name>
</gene>
<protein>
    <submittedName>
        <fullName evidence="2">Helix-turn-helix domain-containing protein</fullName>
    </submittedName>
</protein>
<evidence type="ECO:0000313" key="5">
    <source>
        <dbReference type="Proteomes" id="UP001060104"/>
    </source>
</evidence>
<dbReference type="CDD" id="cd00093">
    <property type="entry name" value="HTH_XRE"/>
    <property type="match status" value="1"/>
</dbReference>
<dbReference type="EMBL" id="CZAE01000001">
    <property type="protein sequence ID" value="CUO41783.1"/>
    <property type="molecule type" value="Genomic_DNA"/>
</dbReference>
<sequence length="72" mass="8177">MNKDMNRLKVVLAETKRTNRWLAEQLGKDQATVSKWCTNTSQPSLETLFQIAECLGVKVQDLISKATSKDHE</sequence>
<evidence type="ECO:0000313" key="4">
    <source>
        <dbReference type="Proteomes" id="UP000095606"/>
    </source>
</evidence>
<name>A0A174EUY8_9BACE</name>
<reference evidence="2 4" key="1">
    <citation type="submission" date="2015-09" db="EMBL/GenBank/DDBJ databases">
        <authorList>
            <consortium name="Pathogen Informatics"/>
        </authorList>
    </citation>
    <scope>NUCLEOTIDE SEQUENCE [LARGE SCALE GENOMIC DNA]</scope>
    <source>
        <strain evidence="2 4">2789STDY5834846</strain>
    </source>
</reference>
<accession>A0A174EUY8</accession>
<dbReference type="Proteomes" id="UP001060104">
    <property type="component" value="Chromosome"/>
</dbReference>
<dbReference type="Gene3D" id="1.10.260.40">
    <property type="entry name" value="lambda repressor-like DNA-binding domains"/>
    <property type="match status" value="1"/>
</dbReference>
<reference evidence="3" key="2">
    <citation type="submission" date="2022-08" db="EMBL/GenBank/DDBJ databases">
        <title>Genome Sequencing of Bacteroides fragilis Group Isolates with Nanopore Technology.</title>
        <authorList>
            <person name="Tisza M.J."/>
            <person name="Smith D."/>
            <person name="Dekker J.P."/>
        </authorList>
    </citation>
    <scope>NUCLEOTIDE SEQUENCE</scope>
    <source>
        <strain evidence="3">BFG-527</strain>
    </source>
</reference>
<dbReference type="PROSITE" id="PS50943">
    <property type="entry name" value="HTH_CROC1"/>
    <property type="match status" value="1"/>
</dbReference>
<dbReference type="RefSeq" id="WP_007833359.1">
    <property type="nucleotide sequence ID" value="NZ_CABMFH010000001.1"/>
</dbReference>
<proteinExistence type="predicted"/>
<dbReference type="Proteomes" id="UP000095606">
    <property type="component" value="Unassembled WGS sequence"/>
</dbReference>
<accession>A0A3E5GMW9</accession>
<dbReference type="SUPFAM" id="SSF47413">
    <property type="entry name" value="lambda repressor-like DNA-binding domains"/>
    <property type="match status" value="1"/>
</dbReference>
<dbReference type="GeneID" id="69588911"/>
<evidence type="ECO:0000313" key="3">
    <source>
        <dbReference type="EMBL" id="UVQ76692.1"/>
    </source>
</evidence>
<organism evidence="2 4">
    <name type="scientific">Bacteroides faecis</name>
    <dbReference type="NCBI Taxonomy" id="674529"/>
    <lineage>
        <taxon>Bacteria</taxon>
        <taxon>Pseudomonadati</taxon>
        <taxon>Bacteroidota</taxon>
        <taxon>Bacteroidia</taxon>
        <taxon>Bacteroidales</taxon>
        <taxon>Bacteroidaceae</taxon>
        <taxon>Bacteroides</taxon>
    </lineage>
</organism>
<dbReference type="Pfam" id="PF01381">
    <property type="entry name" value="HTH_3"/>
    <property type="match status" value="1"/>
</dbReference>
<dbReference type="InterPro" id="IPR001387">
    <property type="entry name" value="Cro/C1-type_HTH"/>
</dbReference>
<dbReference type="InterPro" id="IPR010982">
    <property type="entry name" value="Lambda_DNA-bd_dom_sf"/>
</dbReference>